<dbReference type="InterPro" id="IPR051210">
    <property type="entry name" value="Ub_ligase/GEF_domain"/>
</dbReference>
<dbReference type="InParanoid" id="A0A0G4F366"/>
<organism evidence="5 6">
    <name type="scientific">Vitrella brassicaformis (strain CCMP3155)</name>
    <dbReference type="NCBI Taxonomy" id="1169540"/>
    <lineage>
        <taxon>Eukaryota</taxon>
        <taxon>Sar</taxon>
        <taxon>Alveolata</taxon>
        <taxon>Colpodellida</taxon>
        <taxon>Vitrellaceae</taxon>
        <taxon>Vitrella</taxon>
    </lineage>
</organism>
<feature type="compositionally biased region" description="Basic and acidic residues" evidence="3">
    <location>
        <begin position="694"/>
        <end position="714"/>
    </location>
</feature>
<feature type="repeat" description="RCC1" evidence="2">
    <location>
        <begin position="465"/>
        <end position="514"/>
    </location>
</feature>
<dbReference type="PROSITE" id="PS50012">
    <property type="entry name" value="RCC1_3"/>
    <property type="match status" value="6"/>
</dbReference>
<proteinExistence type="predicted"/>
<dbReference type="InterPro" id="IPR009091">
    <property type="entry name" value="RCC1/BLIP-II"/>
</dbReference>
<dbReference type="SUPFAM" id="SSF50985">
    <property type="entry name" value="RCC1/BLIP-II"/>
    <property type="match status" value="2"/>
</dbReference>
<feature type="compositionally biased region" description="Gly residues" evidence="3">
    <location>
        <begin position="147"/>
        <end position="160"/>
    </location>
</feature>
<evidence type="ECO:0000256" key="2">
    <source>
        <dbReference type="PROSITE-ProRule" id="PRU00235"/>
    </source>
</evidence>
<feature type="region of interest" description="Disordered" evidence="3">
    <location>
        <begin position="143"/>
        <end position="164"/>
    </location>
</feature>
<sequence>MRLIEPSSKGIEVSKRRLVVVQGGAPLVDFYHISLSTKPESPVVISIRANLGAVAVRPDTLQFKPNDYHQPRQVVVLTDSVASASQRGCGGAGGGGASEEIDLLHYVTSQSEDLDSLFFKSIVYVVESGAGADLLKSFGHDESHQLGRGGKAVPKGGGVGSPQPVRGLPVKGGVAQLAGGVGHSCAVMTDGTVYAWGDGSRGQTGLLASKPPPAGYKAGGQAPNGGGEGEEEYTLVAPAPSLVNALEREFVVQVACGAAHTLVLTVEGKVFAFGHAAHGRLGLPASRLPLIERQPAGDIPFSHPATPHRHSKLTLTLPHGASAVTMTDPSPASAGRQSFVHQASILSGIDVLGTERKRSIAAQSGVEERERGGERGKDALDDVYVWKPTLIPDLHDVTHISCGKAFSACIGMNRALYTWGEGASGALGTGDCKDYWTPQCAKGPKRGFLQVACGRFHLVALSVSGEVYSTGAAEEGRLGLGDVKQRRMLTKVWRIPLCRLIASGGAHSGAIDEELNVWVWGSNNCGQLGVSDKCDHPNIHNQCVPRKLEFFKGKGVCSLSFGASHSCALTLFGLLYTWGSHEWGQLGHPFRPDRPENQVQPQLVEDLLLQPVVQVAACESHTFVASAFVHTNINKPKFDAWKAKVRAADEAHRRSADVDFRDLLEDERRHEAKIASIRFSTKYDRWLRGKETFRQRQRMRQDAAREMKEQDAEKAASPPSSALPRPLRALLPPPSRESAGSYGGVRAILQELKPPHFKVPAPLALSLRPFWDLTDEPDASILMDAGVKGMHEMPPSASASSHPVSRGRFPPSSSGRAPDVTEDESTEQGAGSKTDEGSAPDDFEGDMLRDAFGGELPTIPRCRIRGGRPVGPQGGLEEATAGREVTLFDMPQKSSYSTLLVGFMRPSEVVRASAAGFHLSNLSSVLAPPRRASHHAHHQLSQLQTLELYNIPPALMSGPDNVMRVDDRRKGDVKRPSTQITKLAVPTGENALSTTESAASSAASSAERYADDGPGLWRDDEEKDLWALQCKTPYVSFFGQAFDSYEGAGPW</sequence>
<feature type="repeat" description="RCC1" evidence="2">
    <location>
        <begin position="191"/>
        <end position="267"/>
    </location>
</feature>
<name>A0A0G4F366_VITBC</name>
<dbReference type="AlphaFoldDB" id="A0A0G4F366"/>
<dbReference type="Pfam" id="PF13540">
    <property type="entry name" value="RCC1_2"/>
    <property type="match status" value="2"/>
</dbReference>
<gene>
    <name evidence="5" type="ORF">Vbra_5678</name>
</gene>
<feature type="repeat" description="RCC1" evidence="2">
    <location>
        <begin position="515"/>
        <end position="572"/>
    </location>
</feature>
<dbReference type="VEuPathDB" id="CryptoDB:Vbra_5678"/>
<reference evidence="5 6" key="1">
    <citation type="submission" date="2014-11" db="EMBL/GenBank/DDBJ databases">
        <authorList>
            <person name="Zhu J."/>
            <person name="Qi W."/>
            <person name="Song R."/>
        </authorList>
    </citation>
    <scope>NUCLEOTIDE SEQUENCE [LARGE SCALE GENOMIC DNA]</scope>
</reference>
<dbReference type="Gene3D" id="2.130.10.30">
    <property type="entry name" value="Regulator of chromosome condensation 1/beta-lactamase-inhibitor protein II"/>
    <property type="match status" value="2"/>
</dbReference>
<dbReference type="STRING" id="1169540.A0A0G4F366"/>
<evidence type="ECO:0000256" key="3">
    <source>
        <dbReference type="SAM" id="MobiDB-lite"/>
    </source>
</evidence>
<dbReference type="Proteomes" id="UP000041254">
    <property type="component" value="Unassembled WGS sequence"/>
</dbReference>
<dbReference type="OrthoDB" id="10256179at2759"/>
<feature type="repeat" description="RCC1" evidence="2">
    <location>
        <begin position="414"/>
        <end position="464"/>
    </location>
</feature>
<keyword evidence="6" id="KW-1185">Reference proteome</keyword>
<evidence type="ECO:0000259" key="4">
    <source>
        <dbReference type="Pfam" id="PF25390"/>
    </source>
</evidence>
<accession>A0A0G4F366</accession>
<feature type="compositionally biased region" description="Low complexity" evidence="3">
    <location>
        <begin position="715"/>
        <end position="730"/>
    </location>
</feature>
<evidence type="ECO:0000313" key="6">
    <source>
        <dbReference type="Proteomes" id="UP000041254"/>
    </source>
</evidence>
<feature type="compositionally biased region" description="Low complexity" evidence="3">
    <location>
        <begin position="997"/>
        <end position="1006"/>
    </location>
</feature>
<dbReference type="InterPro" id="IPR000408">
    <property type="entry name" value="Reg_chr_condens"/>
</dbReference>
<evidence type="ECO:0000256" key="1">
    <source>
        <dbReference type="ARBA" id="ARBA00022737"/>
    </source>
</evidence>
<feature type="region of interest" description="Disordered" evidence="3">
    <location>
        <begin position="694"/>
        <end position="741"/>
    </location>
</feature>
<dbReference type="InterPro" id="IPR058923">
    <property type="entry name" value="RCC1-like_dom"/>
</dbReference>
<protein>
    <recommendedName>
        <fullName evidence="4">RCC1-like domain-containing protein</fullName>
    </recommendedName>
</protein>
<feature type="region of interest" description="Disordered" evidence="3">
    <location>
        <begin position="989"/>
        <end position="1016"/>
    </location>
</feature>
<dbReference type="OMA" id="WERNDDI"/>
<evidence type="ECO:0000313" key="5">
    <source>
        <dbReference type="EMBL" id="CEM06494.1"/>
    </source>
</evidence>
<feature type="repeat" description="RCC1" evidence="2">
    <location>
        <begin position="133"/>
        <end position="190"/>
    </location>
</feature>
<dbReference type="Pfam" id="PF25390">
    <property type="entry name" value="WD40_RLD"/>
    <property type="match status" value="1"/>
</dbReference>
<dbReference type="PROSITE" id="PS00626">
    <property type="entry name" value="RCC1_2"/>
    <property type="match status" value="1"/>
</dbReference>
<feature type="compositionally biased region" description="Low complexity" evidence="3">
    <location>
        <begin position="794"/>
        <end position="818"/>
    </location>
</feature>
<keyword evidence="1" id="KW-0677">Repeat</keyword>
<feature type="region of interest" description="Disordered" evidence="3">
    <location>
        <begin position="791"/>
        <end position="851"/>
    </location>
</feature>
<dbReference type="PRINTS" id="PR00633">
    <property type="entry name" value="RCCNDNSATION"/>
</dbReference>
<dbReference type="PANTHER" id="PTHR22870">
    <property type="entry name" value="REGULATOR OF CHROMOSOME CONDENSATION"/>
    <property type="match status" value="1"/>
</dbReference>
<dbReference type="PANTHER" id="PTHR22870:SF408">
    <property type="entry name" value="OS09G0560450 PROTEIN"/>
    <property type="match status" value="1"/>
</dbReference>
<dbReference type="EMBL" id="CDMY01000366">
    <property type="protein sequence ID" value="CEM06494.1"/>
    <property type="molecule type" value="Genomic_DNA"/>
</dbReference>
<feature type="repeat" description="RCC1" evidence="2">
    <location>
        <begin position="573"/>
        <end position="628"/>
    </location>
</feature>
<feature type="domain" description="RCC1-like" evidence="4">
    <location>
        <begin position="385"/>
        <end position="626"/>
    </location>
</feature>